<protein>
    <submittedName>
        <fullName evidence="1">Uncharacterized protein</fullName>
    </submittedName>
</protein>
<gene>
    <name evidence="1" type="ORF">MICPUN_61259</name>
</gene>
<proteinExistence type="predicted"/>
<dbReference type="AlphaFoldDB" id="C1EC15"/>
<dbReference type="OrthoDB" id="497018at2759"/>
<dbReference type="GeneID" id="8246425"/>
<dbReference type="RefSeq" id="XP_002504560.1">
    <property type="nucleotide sequence ID" value="XM_002504514.1"/>
</dbReference>
<dbReference type="eggNOG" id="ENOG502SV68">
    <property type="taxonomic scope" value="Eukaryota"/>
</dbReference>
<evidence type="ECO:0000313" key="2">
    <source>
        <dbReference type="Proteomes" id="UP000002009"/>
    </source>
</evidence>
<dbReference type="OMA" id="LWKPDDK"/>
<dbReference type="EMBL" id="CP001329">
    <property type="protein sequence ID" value="ACO65818.1"/>
    <property type="molecule type" value="Genomic_DNA"/>
</dbReference>
<accession>C1EC15</accession>
<keyword evidence="2" id="KW-1185">Reference proteome</keyword>
<organism evidence="1 2">
    <name type="scientific">Micromonas commoda (strain RCC299 / NOUM17 / CCMP2709)</name>
    <name type="common">Picoplanktonic green alga</name>
    <dbReference type="NCBI Taxonomy" id="296587"/>
    <lineage>
        <taxon>Eukaryota</taxon>
        <taxon>Viridiplantae</taxon>
        <taxon>Chlorophyta</taxon>
        <taxon>Mamiellophyceae</taxon>
        <taxon>Mamiellales</taxon>
        <taxon>Mamiellaceae</taxon>
        <taxon>Micromonas</taxon>
    </lineage>
</organism>
<name>C1EC15_MICCC</name>
<dbReference type="KEGG" id="mis:MICPUN_61259"/>
<sequence length="142" mass="15055">MFAISTQTLTARPVALRARSAASRSPRAFRIATAAAKKDAPKEEPKEEAGIDFKGLKQLISMGLGTISGDITEINLKDPTRTVVMELEANNFEDKDGNPLWKPDDKGYVAESGEATPVMNYVVPVVLGIGAIGGVVATLNAL</sequence>
<evidence type="ECO:0000313" key="1">
    <source>
        <dbReference type="EMBL" id="ACO65818.1"/>
    </source>
</evidence>
<dbReference type="InParanoid" id="C1EC15"/>
<dbReference type="Proteomes" id="UP000002009">
    <property type="component" value="Chromosome 9"/>
</dbReference>
<reference evidence="1 2" key="1">
    <citation type="journal article" date="2009" name="Science">
        <title>Green evolution and dynamic adaptations revealed by genomes of the marine picoeukaryotes Micromonas.</title>
        <authorList>
            <person name="Worden A.Z."/>
            <person name="Lee J.H."/>
            <person name="Mock T."/>
            <person name="Rouze P."/>
            <person name="Simmons M.P."/>
            <person name="Aerts A.L."/>
            <person name="Allen A.E."/>
            <person name="Cuvelier M.L."/>
            <person name="Derelle E."/>
            <person name="Everett M.V."/>
            <person name="Foulon E."/>
            <person name="Grimwood J."/>
            <person name="Gundlach H."/>
            <person name="Henrissat B."/>
            <person name="Napoli C."/>
            <person name="McDonald S.M."/>
            <person name="Parker M.S."/>
            <person name="Rombauts S."/>
            <person name="Salamov A."/>
            <person name="Von Dassow P."/>
            <person name="Badger J.H."/>
            <person name="Coutinho P.M."/>
            <person name="Demir E."/>
            <person name="Dubchak I."/>
            <person name="Gentemann C."/>
            <person name="Eikrem W."/>
            <person name="Gready J.E."/>
            <person name="John U."/>
            <person name="Lanier W."/>
            <person name="Lindquist E.A."/>
            <person name="Lucas S."/>
            <person name="Mayer K.F."/>
            <person name="Moreau H."/>
            <person name="Not F."/>
            <person name="Otillar R."/>
            <person name="Panaud O."/>
            <person name="Pangilinan J."/>
            <person name="Paulsen I."/>
            <person name="Piegu B."/>
            <person name="Poliakov A."/>
            <person name="Robbens S."/>
            <person name="Schmutz J."/>
            <person name="Toulza E."/>
            <person name="Wyss T."/>
            <person name="Zelensky A."/>
            <person name="Zhou K."/>
            <person name="Armbrust E.V."/>
            <person name="Bhattacharya D."/>
            <person name="Goodenough U.W."/>
            <person name="Van de Peer Y."/>
            <person name="Grigoriev I.V."/>
        </authorList>
    </citation>
    <scope>NUCLEOTIDE SEQUENCE [LARGE SCALE GENOMIC DNA]</scope>
    <source>
        <strain evidence="2">RCC299 / NOUM17</strain>
    </source>
</reference>